<feature type="region of interest" description="Disordered" evidence="3">
    <location>
        <begin position="219"/>
        <end position="244"/>
    </location>
</feature>
<protein>
    <recommendedName>
        <fullName evidence="6">Maf-like protein</fullName>
    </recommendedName>
</protein>
<organism evidence="4 5">
    <name type="scientific">Magnusiomyces paraingens</name>
    <dbReference type="NCBI Taxonomy" id="2606893"/>
    <lineage>
        <taxon>Eukaryota</taxon>
        <taxon>Fungi</taxon>
        <taxon>Dikarya</taxon>
        <taxon>Ascomycota</taxon>
        <taxon>Saccharomycotina</taxon>
        <taxon>Dipodascomycetes</taxon>
        <taxon>Dipodascales</taxon>
        <taxon>Dipodascaceae</taxon>
        <taxon>Magnusiomyces</taxon>
    </lineage>
</organism>
<proteinExistence type="inferred from homology"/>
<dbReference type="HAMAP" id="MF_00528">
    <property type="entry name" value="Maf"/>
    <property type="match status" value="1"/>
</dbReference>
<dbReference type="OrthoDB" id="10267058at2759"/>
<keyword evidence="2" id="KW-0378">Hydrolase</keyword>
<dbReference type="NCBIfam" id="TIGR00172">
    <property type="entry name" value="maf"/>
    <property type="match status" value="1"/>
</dbReference>
<gene>
    <name evidence="4" type="ORF">SAPINGB_P004864</name>
</gene>
<dbReference type="RefSeq" id="XP_031855470.1">
    <property type="nucleotide sequence ID" value="XM_031999579.1"/>
</dbReference>
<dbReference type="CDD" id="cd00555">
    <property type="entry name" value="Maf"/>
    <property type="match status" value="1"/>
</dbReference>
<dbReference type="Pfam" id="PF02545">
    <property type="entry name" value="Maf"/>
    <property type="match status" value="1"/>
</dbReference>
<dbReference type="AlphaFoldDB" id="A0A5E8BXF3"/>
<evidence type="ECO:0000256" key="2">
    <source>
        <dbReference type="ARBA" id="ARBA00022801"/>
    </source>
</evidence>
<dbReference type="InterPro" id="IPR003697">
    <property type="entry name" value="Maf-like"/>
</dbReference>
<dbReference type="Proteomes" id="UP000398389">
    <property type="component" value="Unassembled WGS sequence"/>
</dbReference>
<dbReference type="PANTHER" id="PTHR43213:SF5">
    <property type="entry name" value="BIFUNCTIONAL DTTP_UTP PYROPHOSPHATASE_METHYLTRANSFERASE PROTEIN-RELATED"/>
    <property type="match status" value="1"/>
</dbReference>
<accession>A0A5E8BXF3</accession>
<dbReference type="EMBL" id="CABVLU010000004">
    <property type="protein sequence ID" value="VVT56153.1"/>
    <property type="molecule type" value="Genomic_DNA"/>
</dbReference>
<dbReference type="GO" id="GO:0047429">
    <property type="term" value="F:nucleoside triphosphate diphosphatase activity"/>
    <property type="evidence" value="ECO:0007669"/>
    <property type="project" value="InterPro"/>
</dbReference>
<dbReference type="Gene3D" id="3.90.950.10">
    <property type="match status" value="1"/>
</dbReference>
<evidence type="ECO:0000256" key="1">
    <source>
        <dbReference type="ARBA" id="ARBA00001968"/>
    </source>
</evidence>
<dbReference type="PIRSF" id="PIRSF006305">
    <property type="entry name" value="Maf"/>
    <property type="match status" value="1"/>
</dbReference>
<comment type="cofactor">
    <cofactor evidence="1">
        <name>a divalent metal cation</name>
        <dbReference type="ChEBI" id="CHEBI:60240"/>
    </cofactor>
</comment>
<feature type="compositionally biased region" description="Acidic residues" evidence="3">
    <location>
        <begin position="227"/>
        <end position="238"/>
    </location>
</feature>
<name>A0A5E8BXF3_9ASCO</name>
<dbReference type="SUPFAM" id="SSF52972">
    <property type="entry name" value="ITPase-like"/>
    <property type="match status" value="1"/>
</dbReference>
<reference evidence="4 5" key="1">
    <citation type="submission" date="2019-09" db="EMBL/GenBank/DDBJ databases">
        <authorList>
            <person name="Brejova B."/>
        </authorList>
    </citation>
    <scope>NUCLEOTIDE SEQUENCE [LARGE SCALE GENOMIC DNA]</scope>
</reference>
<dbReference type="GeneID" id="43583679"/>
<sequence length="244" mass="27088">MNNIHNQLSQGRIVLASGSPRRKQILEEQLGFKNISVVPSKFKEDLSKDTRSPFQYVMDTATEKALDVYRSEIESEREPSIVLAADTVVVSVEQILEKPKSPYHHLEMLKHLRDSPFPHKVFTAVVAIVPLEVPITPGYALETYIEESIVNFDKTISNEFLQSYVDSGEATDAAGGYKIQGRGALLIKSIEGDFFNVMGLPANGTHKLIERVIKIADNENAGGAGSGDEDEDEDEEEEDGRRLL</sequence>
<evidence type="ECO:0000313" key="5">
    <source>
        <dbReference type="Proteomes" id="UP000398389"/>
    </source>
</evidence>
<dbReference type="PANTHER" id="PTHR43213">
    <property type="entry name" value="BIFUNCTIONAL DTTP/UTP PYROPHOSPHATASE/METHYLTRANSFERASE PROTEIN-RELATED"/>
    <property type="match status" value="1"/>
</dbReference>
<dbReference type="InterPro" id="IPR029001">
    <property type="entry name" value="ITPase-like_fam"/>
</dbReference>
<evidence type="ECO:0000313" key="4">
    <source>
        <dbReference type="EMBL" id="VVT56153.1"/>
    </source>
</evidence>
<evidence type="ECO:0008006" key="6">
    <source>
        <dbReference type="Google" id="ProtNLM"/>
    </source>
</evidence>
<evidence type="ECO:0000256" key="3">
    <source>
        <dbReference type="SAM" id="MobiDB-lite"/>
    </source>
</evidence>
<keyword evidence="5" id="KW-1185">Reference proteome</keyword>